<dbReference type="InterPro" id="IPR011042">
    <property type="entry name" value="6-blade_b-propeller_TolB-like"/>
</dbReference>
<dbReference type="PANTHER" id="PTHR36842:SF1">
    <property type="entry name" value="PROTEIN TOLB"/>
    <property type="match status" value="1"/>
</dbReference>
<protein>
    <submittedName>
        <fullName evidence="2">Tol biopolymer transport system component</fullName>
    </submittedName>
</protein>
<dbReference type="AlphaFoldDB" id="A0A7W9SRL9"/>
<reference evidence="2 3" key="1">
    <citation type="submission" date="2020-08" db="EMBL/GenBank/DDBJ databases">
        <title>Genomic Encyclopedia of Type Strains, Phase IV (KMG-IV): sequencing the most valuable type-strain genomes for metagenomic binning, comparative biology and taxonomic classification.</title>
        <authorList>
            <person name="Goeker M."/>
        </authorList>
    </citation>
    <scope>NUCLEOTIDE SEQUENCE [LARGE SCALE GENOMIC DNA]</scope>
    <source>
        <strain evidence="2 3">DSM 23562</strain>
    </source>
</reference>
<sequence>MKTRLFPLLLLTLGLTGCIGNPRKDHRTISFDISPDKKLIVFCAFGKSDSDLFLLDIATRRATVLTALRGNELTPHFSPDGKKVAFALADAGYKSSAIYEIELASGKIAKILDNGPYFDYHPFYGKDNTEIYFNRAHRRRPYSMGGYVWDQWDLYKVQSGNATRLTNSLYYQLYPGSYSATTGDVFFSAYTKAERVYRLDSQGTVTLYREEGAWGITPRTAGSTIYIDDYQKDYDFEIYRAGSSKADDVKLTNLKSYLLDPRITHDGQDIYFLSELHRNRRYDLYTIKSDGTKLTKIVGSEFFDNPIPHATAAPL</sequence>
<evidence type="ECO:0000313" key="2">
    <source>
        <dbReference type="EMBL" id="MBB6050978.1"/>
    </source>
</evidence>
<dbReference type="Gene3D" id="2.120.10.30">
    <property type="entry name" value="TolB, C-terminal domain"/>
    <property type="match status" value="2"/>
</dbReference>
<dbReference type="Pfam" id="PF07676">
    <property type="entry name" value="PD40"/>
    <property type="match status" value="1"/>
</dbReference>
<dbReference type="EMBL" id="JACHGW010000002">
    <property type="protein sequence ID" value="MBB6050978.1"/>
    <property type="molecule type" value="Genomic_DNA"/>
</dbReference>
<organism evidence="2 3">
    <name type="scientific">Armatimonas rosea</name>
    <dbReference type="NCBI Taxonomy" id="685828"/>
    <lineage>
        <taxon>Bacteria</taxon>
        <taxon>Bacillati</taxon>
        <taxon>Armatimonadota</taxon>
        <taxon>Armatimonadia</taxon>
        <taxon>Armatimonadales</taxon>
        <taxon>Armatimonadaceae</taxon>
        <taxon>Armatimonas</taxon>
    </lineage>
</organism>
<keyword evidence="3" id="KW-1185">Reference proteome</keyword>
<dbReference type="PROSITE" id="PS51257">
    <property type="entry name" value="PROKAR_LIPOPROTEIN"/>
    <property type="match status" value="1"/>
</dbReference>
<dbReference type="InterPro" id="IPR011659">
    <property type="entry name" value="WD40"/>
</dbReference>
<evidence type="ECO:0000256" key="1">
    <source>
        <dbReference type="ARBA" id="ARBA00009820"/>
    </source>
</evidence>
<accession>A0A7W9SRL9</accession>
<proteinExistence type="inferred from homology"/>
<comment type="caution">
    <text evidence="2">The sequence shown here is derived from an EMBL/GenBank/DDBJ whole genome shotgun (WGS) entry which is preliminary data.</text>
</comment>
<dbReference type="SUPFAM" id="SSF69304">
    <property type="entry name" value="Tricorn protease N-terminal domain"/>
    <property type="match status" value="1"/>
</dbReference>
<dbReference type="Proteomes" id="UP000520814">
    <property type="component" value="Unassembled WGS sequence"/>
</dbReference>
<gene>
    <name evidence="2" type="ORF">HNQ39_002769</name>
</gene>
<comment type="similarity">
    <text evidence="1">Belongs to the TolB family.</text>
</comment>
<dbReference type="PANTHER" id="PTHR36842">
    <property type="entry name" value="PROTEIN TOLB HOMOLOG"/>
    <property type="match status" value="1"/>
</dbReference>
<name>A0A7W9SRL9_ARMRO</name>
<dbReference type="RefSeq" id="WP_184196928.1">
    <property type="nucleotide sequence ID" value="NZ_JACHGW010000002.1"/>
</dbReference>
<evidence type="ECO:0000313" key="3">
    <source>
        <dbReference type="Proteomes" id="UP000520814"/>
    </source>
</evidence>